<evidence type="ECO:0000259" key="1">
    <source>
        <dbReference type="PROSITE" id="PS50075"/>
    </source>
</evidence>
<dbReference type="InterPro" id="IPR009081">
    <property type="entry name" value="PP-bd_ACP"/>
</dbReference>
<evidence type="ECO:0000313" key="2">
    <source>
        <dbReference type="EMBL" id="TYP74849.1"/>
    </source>
</evidence>
<accession>A0A5S5C6Q6</accession>
<gene>
    <name evidence="2" type="ORF">BCM02_105396</name>
</gene>
<dbReference type="SUPFAM" id="SSF47336">
    <property type="entry name" value="ACP-like"/>
    <property type="match status" value="1"/>
</dbReference>
<dbReference type="OrthoDB" id="7284767at2"/>
<name>A0A5S5C6Q6_9BACL</name>
<dbReference type="Proteomes" id="UP000323257">
    <property type="component" value="Unassembled WGS sequence"/>
</dbReference>
<dbReference type="PROSITE" id="PS50075">
    <property type="entry name" value="CARRIER"/>
    <property type="match status" value="1"/>
</dbReference>
<dbReference type="Pfam" id="PF00550">
    <property type="entry name" value="PP-binding"/>
    <property type="match status" value="1"/>
</dbReference>
<organism evidence="2 3">
    <name type="scientific">Paenibacillus methanolicus</name>
    <dbReference type="NCBI Taxonomy" id="582686"/>
    <lineage>
        <taxon>Bacteria</taxon>
        <taxon>Bacillati</taxon>
        <taxon>Bacillota</taxon>
        <taxon>Bacilli</taxon>
        <taxon>Bacillales</taxon>
        <taxon>Paenibacillaceae</taxon>
        <taxon>Paenibacillus</taxon>
    </lineage>
</organism>
<comment type="caution">
    <text evidence="2">The sequence shown here is derived from an EMBL/GenBank/DDBJ whole genome shotgun (WGS) entry which is preliminary data.</text>
</comment>
<dbReference type="EMBL" id="VNHS01000005">
    <property type="protein sequence ID" value="TYP74849.1"/>
    <property type="molecule type" value="Genomic_DNA"/>
</dbReference>
<proteinExistence type="predicted"/>
<feature type="domain" description="Carrier" evidence="1">
    <location>
        <begin position="1"/>
        <end position="81"/>
    </location>
</feature>
<dbReference type="RefSeq" id="WP_148930071.1">
    <property type="nucleotide sequence ID" value="NZ_VNHS01000005.1"/>
</dbReference>
<keyword evidence="3" id="KW-1185">Reference proteome</keyword>
<dbReference type="Gene3D" id="1.10.1200.10">
    <property type="entry name" value="ACP-like"/>
    <property type="match status" value="1"/>
</dbReference>
<dbReference type="InterPro" id="IPR036736">
    <property type="entry name" value="ACP-like_sf"/>
</dbReference>
<protein>
    <submittedName>
        <fullName evidence="2">Acyl carrier protein</fullName>
    </submittedName>
</protein>
<reference evidence="2 3" key="1">
    <citation type="submission" date="2019-07" db="EMBL/GenBank/DDBJ databases">
        <title>Genomic Encyclopedia of Type Strains, Phase III (KMG-III): the genomes of soil and plant-associated and newly described type strains.</title>
        <authorList>
            <person name="Whitman W."/>
        </authorList>
    </citation>
    <scope>NUCLEOTIDE SEQUENCE [LARGE SCALE GENOMIC DNA]</scope>
    <source>
        <strain evidence="2 3">BL24</strain>
    </source>
</reference>
<evidence type="ECO:0000313" key="3">
    <source>
        <dbReference type="Proteomes" id="UP000323257"/>
    </source>
</evidence>
<dbReference type="AlphaFoldDB" id="A0A5S5C6Q6"/>
<sequence>MSIDQIKTEILRIVRDVLKQELDYETSHTIIFVNRELNSFTFLQFLVAVEDAFDIEFPEDLLSVGRFQSLDDLVDYIQAQAVGARQA</sequence>